<dbReference type="InterPro" id="IPR036390">
    <property type="entry name" value="WH_DNA-bd_sf"/>
</dbReference>
<keyword evidence="6" id="KW-1185">Reference proteome</keyword>
<dbReference type="InterPro" id="IPR011711">
    <property type="entry name" value="GntR_C"/>
</dbReference>
<dbReference type="SUPFAM" id="SSF48008">
    <property type="entry name" value="GntR ligand-binding domain-like"/>
    <property type="match status" value="1"/>
</dbReference>
<dbReference type="InterPro" id="IPR000524">
    <property type="entry name" value="Tscrpt_reg_HTH_GntR"/>
</dbReference>
<dbReference type="PANTHER" id="PTHR43537:SF5">
    <property type="entry name" value="UXU OPERON TRANSCRIPTIONAL REGULATOR"/>
    <property type="match status" value="1"/>
</dbReference>
<dbReference type="RefSeq" id="WP_284258784.1">
    <property type="nucleotide sequence ID" value="NZ_BSOS01000073.1"/>
</dbReference>
<proteinExistence type="predicted"/>
<dbReference type="PANTHER" id="PTHR43537">
    <property type="entry name" value="TRANSCRIPTIONAL REGULATOR, GNTR FAMILY"/>
    <property type="match status" value="1"/>
</dbReference>
<dbReference type="CDD" id="cd07377">
    <property type="entry name" value="WHTH_GntR"/>
    <property type="match status" value="1"/>
</dbReference>
<gene>
    <name evidence="5" type="ORF">GCM10010909_26460</name>
</gene>
<protein>
    <submittedName>
        <fullName evidence="5">GntR family transcriptional regulator</fullName>
    </submittedName>
</protein>
<dbReference type="SUPFAM" id="SSF46785">
    <property type="entry name" value="Winged helix' DNA-binding domain"/>
    <property type="match status" value="1"/>
</dbReference>
<dbReference type="InterPro" id="IPR036388">
    <property type="entry name" value="WH-like_DNA-bd_sf"/>
</dbReference>
<keyword evidence="3" id="KW-0804">Transcription</keyword>
<dbReference type="SMART" id="SM00895">
    <property type="entry name" value="FCD"/>
    <property type="match status" value="1"/>
</dbReference>
<reference evidence="6" key="1">
    <citation type="journal article" date="2019" name="Int. J. Syst. Evol. Microbiol.">
        <title>The Global Catalogue of Microorganisms (GCM) 10K type strain sequencing project: providing services to taxonomists for standard genome sequencing and annotation.</title>
        <authorList>
            <consortium name="The Broad Institute Genomics Platform"/>
            <consortium name="The Broad Institute Genome Sequencing Center for Infectious Disease"/>
            <person name="Wu L."/>
            <person name="Ma J."/>
        </authorList>
    </citation>
    <scope>NUCLEOTIDE SEQUENCE [LARGE SCALE GENOMIC DNA]</scope>
    <source>
        <strain evidence="6">NBRC 112502</strain>
    </source>
</reference>
<accession>A0ABQ6A9C9</accession>
<dbReference type="PROSITE" id="PS50949">
    <property type="entry name" value="HTH_GNTR"/>
    <property type="match status" value="1"/>
</dbReference>
<feature type="domain" description="HTH gntR-type" evidence="4">
    <location>
        <begin position="38"/>
        <end position="106"/>
    </location>
</feature>
<dbReference type="Gene3D" id="1.20.120.530">
    <property type="entry name" value="GntR ligand-binding domain-like"/>
    <property type="match status" value="1"/>
</dbReference>
<evidence type="ECO:0000256" key="1">
    <source>
        <dbReference type="ARBA" id="ARBA00023015"/>
    </source>
</evidence>
<keyword evidence="2" id="KW-0238">DNA-binding</keyword>
<comment type="caution">
    <text evidence="5">The sequence shown here is derived from an EMBL/GenBank/DDBJ whole genome shotgun (WGS) entry which is preliminary data.</text>
</comment>
<dbReference type="EMBL" id="BSOS01000073">
    <property type="protein sequence ID" value="GLR67965.1"/>
    <property type="molecule type" value="Genomic_DNA"/>
</dbReference>
<sequence>MFKPVNWERNVPERPLRTLHVPEMAPNGQTGLVLTRRQRMGDQLYGQILEQIVSGRLPEGTRLPAELDLCKMFGVSRPVVRQALQRLRADGLVQARQGSGTYVMARPAERLADFAEPQRVAEYLRCIEVRLVLEGSAARHAAERRNPAELAGIKAAHERFRGEAELGSPSPDADLAFHMAIAQASGNSFYPALLEHLQEAVAGFMNLSLQLTRTSPRERASQVLQEHVLILEAISLQDADAAQVAMQFHLTQARRRMIDRNRD</sequence>
<dbReference type="SMART" id="SM00345">
    <property type="entry name" value="HTH_GNTR"/>
    <property type="match status" value="1"/>
</dbReference>
<dbReference type="Pfam" id="PF07729">
    <property type="entry name" value="FCD"/>
    <property type="match status" value="1"/>
</dbReference>
<keyword evidence="1" id="KW-0805">Transcription regulation</keyword>
<name>A0ABQ6A9C9_9PROT</name>
<dbReference type="Gene3D" id="1.10.10.10">
    <property type="entry name" value="Winged helix-like DNA-binding domain superfamily/Winged helix DNA-binding domain"/>
    <property type="match status" value="1"/>
</dbReference>
<dbReference type="Pfam" id="PF00392">
    <property type="entry name" value="GntR"/>
    <property type="match status" value="1"/>
</dbReference>
<evidence type="ECO:0000313" key="6">
    <source>
        <dbReference type="Proteomes" id="UP001156641"/>
    </source>
</evidence>
<evidence type="ECO:0000259" key="4">
    <source>
        <dbReference type="PROSITE" id="PS50949"/>
    </source>
</evidence>
<evidence type="ECO:0000256" key="3">
    <source>
        <dbReference type="ARBA" id="ARBA00023163"/>
    </source>
</evidence>
<dbReference type="InterPro" id="IPR008920">
    <property type="entry name" value="TF_FadR/GntR_C"/>
</dbReference>
<evidence type="ECO:0000256" key="2">
    <source>
        <dbReference type="ARBA" id="ARBA00023125"/>
    </source>
</evidence>
<dbReference type="PRINTS" id="PR00035">
    <property type="entry name" value="HTHGNTR"/>
</dbReference>
<dbReference type="Proteomes" id="UP001156641">
    <property type="component" value="Unassembled WGS sequence"/>
</dbReference>
<organism evidence="5 6">
    <name type="scientific">Acidocella aquatica</name>
    <dbReference type="NCBI Taxonomy" id="1922313"/>
    <lineage>
        <taxon>Bacteria</taxon>
        <taxon>Pseudomonadati</taxon>
        <taxon>Pseudomonadota</taxon>
        <taxon>Alphaproteobacteria</taxon>
        <taxon>Acetobacterales</taxon>
        <taxon>Acidocellaceae</taxon>
        <taxon>Acidocella</taxon>
    </lineage>
</organism>
<evidence type="ECO:0000313" key="5">
    <source>
        <dbReference type="EMBL" id="GLR67965.1"/>
    </source>
</evidence>